<sequence>MEKLEDFKVCVDQNDVDLDSEPCLLVKDTSYTCLKHSWKPLLIGDHIWTIFAPNVVLSLMLKLVNFILLLLCLTQLEIIWDLSSDGVVA</sequence>
<name>A0AA36DZY0_LACSI</name>
<reference evidence="2" key="1">
    <citation type="submission" date="2023-04" db="EMBL/GenBank/DDBJ databases">
        <authorList>
            <person name="Vijverberg K."/>
            <person name="Xiong W."/>
            <person name="Schranz E."/>
        </authorList>
    </citation>
    <scope>NUCLEOTIDE SEQUENCE</scope>
</reference>
<keyword evidence="3" id="KW-1185">Reference proteome</keyword>
<accession>A0AA36DZY0</accession>
<dbReference type="Proteomes" id="UP001177003">
    <property type="component" value="Chromosome 3"/>
</dbReference>
<evidence type="ECO:0000313" key="2">
    <source>
        <dbReference type="EMBL" id="CAI9277198.1"/>
    </source>
</evidence>
<proteinExistence type="predicted"/>
<protein>
    <submittedName>
        <fullName evidence="2">Uncharacterized protein</fullName>
    </submittedName>
</protein>
<gene>
    <name evidence="2" type="ORF">LSALG_LOCUS17139</name>
</gene>
<dbReference type="EMBL" id="OX465079">
    <property type="protein sequence ID" value="CAI9277198.1"/>
    <property type="molecule type" value="Genomic_DNA"/>
</dbReference>
<evidence type="ECO:0000313" key="3">
    <source>
        <dbReference type="Proteomes" id="UP001177003"/>
    </source>
</evidence>
<evidence type="ECO:0000256" key="1">
    <source>
        <dbReference type="SAM" id="Phobius"/>
    </source>
</evidence>
<organism evidence="2 3">
    <name type="scientific">Lactuca saligna</name>
    <name type="common">Willowleaf lettuce</name>
    <dbReference type="NCBI Taxonomy" id="75948"/>
    <lineage>
        <taxon>Eukaryota</taxon>
        <taxon>Viridiplantae</taxon>
        <taxon>Streptophyta</taxon>
        <taxon>Embryophyta</taxon>
        <taxon>Tracheophyta</taxon>
        <taxon>Spermatophyta</taxon>
        <taxon>Magnoliopsida</taxon>
        <taxon>eudicotyledons</taxon>
        <taxon>Gunneridae</taxon>
        <taxon>Pentapetalae</taxon>
        <taxon>asterids</taxon>
        <taxon>campanulids</taxon>
        <taxon>Asterales</taxon>
        <taxon>Asteraceae</taxon>
        <taxon>Cichorioideae</taxon>
        <taxon>Cichorieae</taxon>
        <taxon>Lactucinae</taxon>
        <taxon>Lactuca</taxon>
    </lineage>
</organism>
<keyword evidence="1" id="KW-0812">Transmembrane</keyword>
<feature type="transmembrane region" description="Helical" evidence="1">
    <location>
        <begin position="47"/>
        <end position="73"/>
    </location>
</feature>
<keyword evidence="1" id="KW-1133">Transmembrane helix</keyword>
<keyword evidence="1" id="KW-0472">Membrane</keyword>
<dbReference type="AlphaFoldDB" id="A0AA36DZY0"/>